<proteinExistence type="predicted"/>
<sequence length="165" mass="17716">MKNLLVAIVFVLAAASVNAQAFEGSGDQKMQIGANFQDNATGIVVSYDYGLGENFSIGVSSSYALDVPNIINADFDHRIDLKARFNANLGSVLKMGDNVDVYPGLDLGLKNFGAHLGVRYFFSDGFGIFSEIGTPLAKYKTGSLTDAEELHNQFVFSIGASFNLN</sequence>
<feature type="chain" id="PRO_5046401536" evidence="1">
    <location>
        <begin position="22"/>
        <end position="165"/>
    </location>
</feature>
<protein>
    <submittedName>
        <fullName evidence="2">Porin family protein</fullName>
    </submittedName>
</protein>
<organism evidence="2 3">
    <name type="scientific">Arenibacter antarcticus</name>
    <dbReference type="NCBI Taxonomy" id="2040469"/>
    <lineage>
        <taxon>Bacteria</taxon>
        <taxon>Pseudomonadati</taxon>
        <taxon>Bacteroidota</taxon>
        <taxon>Flavobacteriia</taxon>
        <taxon>Flavobacteriales</taxon>
        <taxon>Flavobacteriaceae</taxon>
        <taxon>Arenibacter</taxon>
    </lineage>
</organism>
<comment type="caution">
    <text evidence="2">The sequence shown here is derived from an EMBL/GenBank/DDBJ whole genome shotgun (WGS) entry which is preliminary data.</text>
</comment>
<dbReference type="Pfam" id="PF20351">
    <property type="entry name" value="DUF6646"/>
    <property type="match status" value="1"/>
</dbReference>
<keyword evidence="1" id="KW-0732">Signal</keyword>
<reference evidence="3" key="1">
    <citation type="journal article" date="2019" name="Int. J. Syst. Evol. Microbiol.">
        <title>The Global Catalogue of Microorganisms (GCM) 10K type strain sequencing project: providing services to taxonomists for standard genome sequencing and annotation.</title>
        <authorList>
            <consortium name="The Broad Institute Genomics Platform"/>
            <consortium name="The Broad Institute Genome Sequencing Center for Infectious Disease"/>
            <person name="Wu L."/>
            <person name="Ma J."/>
        </authorList>
    </citation>
    <scope>NUCLEOTIDE SEQUENCE [LARGE SCALE GENOMIC DNA]</scope>
    <source>
        <strain evidence="3">KCTC 52924</strain>
    </source>
</reference>
<dbReference type="InterPro" id="IPR046588">
    <property type="entry name" value="DUF6646"/>
</dbReference>
<dbReference type="Proteomes" id="UP001597532">
    <property type="component" value="Unassembled WGS sequence"/>
</dbReference>
<keyword evidence="3" id="KW-1185">Reference proteome</keyword>
<evidence type="ECO:0000313" key="3">
    <source>
        <dbReference type="Proteomes" id="UP001597532"/>
    </source>
</evidence>
<name>A0ABW5VIJ5_9FLAO</name>
<dbReference type="RefSeq" id="WP_251806179.1">
    <property type="nucleotide sequence ID" value="NZ_CP166679.1"/>
</dbReference>
<gene>
    <name evidence="2" type="ORF">ACFS1K_14435</name>
</gene>
<feature type="signal peptide" evidence="1">
    <location>
        <begin position="1"/>
        <end position="21"/>
    </location>
</feature>
<evidence type="ECO:0000313" key="2">
    <source>
        <dbReference type="EMBL" id="MFD2790969.1"/>
    </source>
</evidence>
<evidence type="ECO:0000256" key="1">
    <source>
        <dbReference type="SAM" id="SignalP"/>
    </source>
</evidence>
<dbReference type="EMBL" id="JBHUOK010000032">
    <property type="protein sequence ID" value="MFD2790969.1"/>
    <property type="molecule type" value="Genomic_DNA"/>
</dbReference>
<accession>A0ABW5VIJ5</accession>